<protein>
    <submittedName>
        <fullName evidence="2">Uncharacterized protein</fullName>
    </submittedName>
</protein>
<evidence type="ECO:0000313" key="2">
    <source>
        <dbReference type="EMBL" id="PAV90604.1"/>
    </source>
</evidence>
<feature type="region of interest" description="Disordered" evidence="1">
    <location>
        <begin position="38"/>
        <end position="97"/>
    </location>
</feature>
<dbReference type="Proteomes" id="UP000218231">
    <property type="component" value="Unassembled WGS sequence"/>
</dbReference>
<evidence type="ECO:0000313" key="3">
    <source>
        <dbReference type="Proteomes" id="UP000218231"/>
    </source>
</evidence>
<dbReference type="GO" id="GO:0005737">
    <property type="term" value="C:cytoplasm"/>
    <property type="evidence" value="ECO:0007669"/>
    <property type="project" value="TreeGrafter"/>
</dbReference>
<reference evidence="2 3" key="1">
    <citation type="journal article" date="2017" name="Curr. Biol.">
        <title>Genome architecture and evolution of a unichromosomal asexual nematode.</title>
        <authorList>
            <person name="Fradin H."/>
            <person name="Zegar C."/>
            <person name="Gutwein M."/>
            <person name="Lucas J."/>
            <person name="Kovtun M."/>
            <person name="Corcoran D."/>
            <person name="Baugh L.R."/>
            <person name="Kiontke K."/>
            <person name="Gunsalus K."/>
            <person name="Fitch D.H."/>
            <person name="Piano F."/>
        </authorList>
    </citation>
    <scope>NUCLEOTIDE SEQUENCE [LARGE SCALE GENOMIC DNA]</scope>
    <source>
        <strain evidence="2">PF1309</strain>
    </source>
</reference>
<dbReference type="AlphaFoldDB" id="A0A2A2LWI6"/>
<dbReference type="InterPro" id="IPR039687">
    <property type="entry name" value="NPHP1"/>
</dbReference>
<organism evidence="2 3">
    <name type="scientific">Diploscapter pachys</name>
    <dbReference type="NCBI Taxonomy" id="2018661"/>
    <lineage>
        <taxon>Eukaryota</taxon>
        <taxon>Metazoa</taxon>
        <taxon>Ecdysozoa</taxon>
        <taxon>Nematoda</taxon>
        <taxon>Chromadorea</taxon>
        <taxon>Rhabditida</taxon>
        <taxon>Rhabditina</taxon>
        <taxon>Rhabditomorpha</taxon>
        <taxon>Rhabditoidea</taxon>
        <taxon>Rhabditidae</taxon>
        <taxon>Diploscapter</taxon>
    </lineage>
</organism>
<sequence length="538" mass="61254">MKGEEGLVPKTYLQHVPIDVMEEEKKVTQMIDVKEIRQPFIVQRQDSPPRQEPSKPTVPSVTHVSVRYPGQIPKPKVKDEAKEAQVAPQDQTHDPQDVPHMKEVVMKAATPVPPRPAIASQSMTRSYSAGQIVDPNVPVDSSLPEPHMPISIQLPEKASTKPIRCLGDALRADPHLTYACHLTPRLSYSNLAFHDLYWNYQDDKLRKRHVRVSKLIRLFRLEGMPKTDVVCGLIRAALYDRSRKTGRQIVSNVHTIRATINNGTWSFVTRTDTTISGIDYGDFLLRSNYKMEDVLLLIEVSAIVRTEIGGKQEQSLGIFKYPIVGANGECCLVNRTYAEFLSSENIFDKKLTPNHEQTQFKIVLKVLDVPKEIVPVVDAMPDILLFNPMYVRMAYYYRRRAGTILIRDRINSLSAEMVTDPLLACFPGVCDQPDLLDFLRDIWSARYKLVKNKSEHDQAASFFQTFLNTAYAIYRTAQMPQYDITDAKLLAERQQTISKCIEMLRQHKTAAKFLLTQPAKPLNIFDYSFDLMGLHALD</sequence>
<dbReference type="OrthoDB" id="5340910at2759"/>
<dbReference type="EMBL" id="LIAE01006366">
    <property type="protein sequence ID" value="PAV90604.1"/>
    <property type="molecule type" value="Genomic_DNA"/>
</dbReference>
<dbReference type="PANTHER" id="PTHR15176">
    <property type="entry name" value="NEPHROCYSTIN"/>
    <property type="match status" value="1"/>
</dbReference>
<evidence type="ECO:0000256" key="1">
    <source>
        <dbReference type="SAM" id="MobiDB-lite"/>
    </source>
</evidence>
<name>A0A2A2LWI6_9BILA</name>
<comment type="caution">
    <text evidence="2">The sequence shown here is derived from an EMBL/GenBank/DDBJ whole genome shotgun (WGS) entry which is preliminary data.</text>
</comment>
<dbReference type="STRING" id="2018661.A0A2A2LWI6"/>
<gene>
    <name evidence="2" type="ORF">WR25_13274</name>
</gene>
<keyword evidence="3" id="KW-1185">Reference proteome</keyword>
<dbReference type="PANTHER" id="PTHR15176:SF1">
    <property type="entry name" value="NEPHROCYSTIN-1"/>
    <property type="match status" value="1"/>
</dbReference>
<accession>A0A2A2LWI6</accession>
<proteinExistence type="predicted"/>
<dbReference type="GO" id="GO:0090251">
    <property type="term" value="P:protein localization involved in establishment of planar polarity"/>
    <property type="evidence" value="ECO:0007669"/>
    <property type="project" value="TreeGrafter"/>
</dbReference>
<dbReference type="GO" id="GO:0005929">
    <property type="term" value="C:cilium"/>
    <property type="evidence" value="ECO:0007669"/>
    <property type="project" value="TreeGrafter"/>
</dbReference>